<evidence type="ECO:0000256" key="1">
    <source>
        <dbReference type="ARBA" id="ARBA00001698"/>
    </source>
</evidence>
<evidence type="ECO:0000313" key="20">
    <source>
        <dbReference type="EMBL" id="HBP30302.1"/>
    </source>
</evidence>
<accession>A0A356LHB2</accession>
<comment type="caution">
    <text evidence="20">The sequence shown here is derived from an EMBL/GenBank/DDBJ whole genome shotgun (WGS) entry which is preliminary data.</text>
</comment>
<reference evidence="20 21" key="1">
    <citation type="journal article" date="2018" name="Nat. Biotechnol.">
        <title>A standardized bacterial taxonomy based on genome phylogeny substantially revises the tree of life.</title>
        <authorList>
            <person name="Parks D.H."/>
            <person name="Chuvochina M."/>
            <person name="Waite D.W."/>
            <person name="Rinke C."/>
            <person name="Skarshewski A."/>
            <person name="Chaumeil P.A."/>
            <person name="Hugenholtz P."/>
        </authorList>
    </citation>
    <scope>NUCLEOTIDE SEQUENCE [LARGE SCALE GENOMIC DNA]</scope>
    <source>
        <strain evidence="20">UBA10707</strain>
    </source>
</reference>
<feature type="transmembrane region" description="Helical" evidence="19">
    <location>
        <begin position="36"/>
        <end position="54"/>
    </location>
</feature>
<dbReference type="GO" id="GO:0005886">
    <property type="term" value="C:plasma membrane"/>
    <property type="evidence" value="ECO:0007669"/>
    <property type="project" value="UniProtKB-SubCell"/>
</dbReference>
<gene>
    <name evidence="20" type="ORF">DD666_12895</name>
</gene>
<evidence type="ECO:0000256" key="14">
    <source>
        <dbReference type="ARBA" id="ARBA00023098"/>
    </source>
</evidence>
<evidence type="ECO:0000256" key="2">
    <source>
        <dbReference type="ARBA" id="ARBA00004651"/>
    </source>
</evidence>
<evidence type="ECO:0000256" key="12">
    <source>
        <dbReference type="ARBA" id="ARBA00022695"/>
    </source>
</evidence>
<comment type="pathway">
    <text evidence="3 18">Phospholipid metabolism; CDP-diacylglycerol biosynthesis; CDP-diacylglycerol from sn-glycerol 3-phosphate: step 3/3.</text>
</comment>
<evidence type="ECO:0000256" key="13">
    <source>
        <dbReference type="ARBA" id="ARBA00022989"/>
    </source>
</evidence>
<dbReference type="AlphaFoldDB" id="A0A356LHB2"/>
<keyword evidence="8" id="KW-1003">Cell membrane</keyword>
<keyword evidence="15 19" id="KW-0472">Membrane</keyword>
<evidence type="ECO:0000313" key="21">
    <source>
        <dbReference type="Proteomes" id="UP000264036"/>
    </source>
</evidence>
<dbReference type="PANTHER" id="PTHR46382:SF1">
    <property type="entry name" value="PHOSPHATIDATE CYTIDYLYLTRANSFERASE"/>
    <property type="match status" value="1"/>
</dbReference>
<keyword evidence="11 18" id="KW-0812">Transmembrane</keyword>
<feature type="transmembrane region" description="Helical" evidence="19">
    <location>
        <begin position="61"/>
        <end position="82"/>
    </location>
</feature>
<evidence type="ECO:0000256" key="5">
    <source>
        <dbReference type="ARBA" id="ARBA00010185"/>
    </source>
</evidence>
<name>A0A356LHB2_9BURK</name>
<evidence type="ECO:0000256" key="9">
    <source>
        <dbReference type="ARBA" id="ARBA00022516"/>
    </source>
</evidence>
<keyword evidence="9" id="KW-0444">Lipid biosynthesis</keyword>
<keyword evidence="12 18" id="KW-0548">Nucleotidyltransferase</keyword>
<sequence length="305" mass="32617">MIPRPPEGERMLLQRIITAVVLLIVLLLVSVFLAPVYFRIFVAIASAIALWEWLRLTASANAARIIAIVYLIVAGWTAIAGFDDAAVTTAGVMPAGMPWAGGISPVAAGVATLGVLFWTIAVPLILNRADTQRTPVSVLSSLAGIIVVGGSALALAMLHLQHGVWFIFSFLGVIWCADTFAYFGGKHFGGARLAPAISPGKTRSGAICGLIAAVIWMLATMYIDGSFAGYVHQYFPAFLVLLVGAVLATYSMIGDLYESLIKRRAGIKDSSNLLPGHGGVWDRFDSILSVTPLVLALWMLIRHFH</sequence>
<comment type="subcellular location">
    <subcellularLocation>
        <location evidence="2">Cell membrane</location>
        <topology evidence="2">Multi-pass membrane protein</topology>
    </subcellularLocation>
</comment>
<comment type="pathway">
    <text evidence="4">Lipid metabolism.</text>
</comment>
<evidence type="ECO:0000256" key="10">
    <source>
        <dbReference type="ARBA" id="ARBA00022679"/>
    </source>
</evidence>
<evidence type="ECO:0000256" key="16">
    <source>
        <dbReference type="ARBA" id="ARBA00023209"/>
    </source>
</evidence>
<feature type="transmembrane region" description="Helical" evidence="19">
    <location>
        <begin position="102"/>
        <end position="126"/>
    </location>
</feature>
<proteinExistence type="inferred from homology"/>
<feature type="transmembrane region" description="Helical" evidence="19">
    <location>
        <begin position="235"/>
        <end position="253"/>
    </location>
</feature>
<dbReference type="Proteomes" id="UP000264036">
    <property type="component" value="Unassembled WGS sequence"/>
</dbReference>
<feature type="transmembrane region" description="Helical" evidence="19">
    <location>
        <begin position="164"/>
        <end position="183"/>
    </location>
</feature>
<evidence type="ECO:0000256" key="11">
    <source>
        <dbReference type="ARBA" id="ARBA00022692"/>
    </source>
</evidence>
<comment type="similarity">
    <text evidence="5 18">Belongs to the CDS family.</text>
</comment>
<dbReference type="EMBL" id="DOEK01000029">
    <property type="protein sequence ID" value="HBP30302.1"/>
    <property type="molecule type" value="Genomic_DNA"/>
</dbReference>
<evidence type="ECO:0000256" key="19">
    <source>
        <dbReference type="SAM" id="Phobius"/>
    </source>
</evidence>
<dbReference type="EC" id="2.7.7.41" evidence="6 18"/>
<evidence type="ECO:0000256" key="4">
    <source>
        <dbReference type="ARBA" id="ARBA00005189"/>
    </source>
</evidence>
<feature type="transmembrane region" description="Helical" evidence="19">
    <location>
        <begin position="12"/>
        <end position="30"/>
    </location>
</feature>
<evidence type="ECO:0000256" key="17">
    <source>
        <dbReference type="ARBA" id="ARBA00023264"/>
    </source>
</evidence>
<dbReference type="PROSITE" id="PS01315">
    <property type="entry name" value="CDS"/>
    <property type="match status" value="1"/>
</dbReference>
<protein>
    <recommendedName>
        <fullName evidence="7 18">Phosphatidate cytidylyltransferase</fullName>
        <ecNumber evidence="6 18">2.7.7.41</ecNumber>
    </recommendedName>
</protein>
<dbReference type="Pfam" id="PF01148">
    <property type="entry name" value="CTP_transf_1"/>
    <property type="match status" value="1"/>
</dbReference>
<evidence type="ECO:0000256" key="3">
    <source>
        <dbReference type="ARBA" id="ARBA00005119"/>
    </source>
</evidence>
<evidence type="ECO:0000256" key="6">
    <source>
        <dbReference type="ARBA" id="ARBA00012487"/>
    </source>
</evidence>
<feature type="transmembrane region" description="Helical" evidence="19">
    <location>
        <begin position="204"/>
        <end position="223"/>
    </location>
</feature>
<evidence type="ECO:0000256" key="8">
    <source>
        <dbReference type="ARBA" id="ARBA00022475"/>
    </source>
</evidence>
<comment type="catalytic activity">
    <reaction evidence="1 18">
        <text>a 1,2-diacyl-sn-glycero-3-phosphate + CTP + H(+) = a CDP-1,2-diacyl-sn-glycerol + diphosphate</text>
        <dbReference type="Rhea" id="RHEA:16229"/>
        <dbReference type="ChEBI" id="CHEBI:15378"/>
        <dbReference type="ChEBI" id="CHEBI:33019"/>
        <dbReference type="ChEBI" id="CHEBI:37563"/>
        <dbReference type="ChEBI" id="CHEBI:58332"/>
        <dbReference type="ChEBI" id="CHEBI:58608"/>
        <dbReference type="EC" id="2.7.7.41"/>
    </reaction>
</comment>
<dbReference type="UniPathway" id="UPA00557">
    <property type="reaction ID" value="UER00614"/>
</dbReference>
<keyword evidence="17" id="KW-1208">Phospholipid metabolism</keyword>
<feature type="transmembrane region" description="Helical" evidence="19">
    <location>
        <begin position="138"/>
        <end position="158"/>
    </location>
</feature>
<evidence type="ECO:0000256" key="18">
    <source>
        <dbReference type="RuleBase" id="RU003938"/>
    </source>
</evidence>
<keyword evidence="16" id="KW-0594">Phospholipid biosynthesis</keyword>
<dbReference type="PANTHER" id="PTHR46382">
    <property type="entry name" value="PHOSPHATIDATE CYTIDYLYLTRANSFERASE"/>
    <property type="match status" value="1"/>
</dbReference>
<keyword evidence="14" id="KW-0443">Lipid metabolism</keyword>
<evidence type="ECO:0000256" key="7">
    <source>
        <dbReference type="ARBA" id="ARBA00019373"/>
    </source>
</evidence>
<keyword evidence="13 19" id="KW-1133">Transmembrane helix</keyword>
<dbReference type="GO" id="GO:0004605">
    <property type="term" value="F:phosphatidate cytidylyltransferase activity"/>
    <property type="evidence" value="ECO:0007669"/>
    <property type="project" value="UniProtKB-EC"/>
</dbReference>
<keyword evidence="10 18" id="KW-0808">Transferase</keyword>
<evidence type="ECO:0000256" key="15">
    <source>
        <dbReference type="ARBA" id="ARBA00023136"/>
    </source>
</evidence>
<dbReference type="InterPro" id="IPR000374">
    <property type="entry name" value="PC_trans"/>
</dbReference>
<organism evidence="20 21">
    <name type="scientific">Advenella kashmirensis</name>
    <dbReference type="NCBI Taxonomy" id="310575"/>
    <lineage>
        <taxon>Bacteria</taxon>
        <taxon>Pseudomonadati</taxon>
        <taxon>Pseudomonadota</taxon>
        <taxon>Betaproteobacteria</taxon>
        <taxon>Burkholderiales</taxon>
        <taxon>Alcaligenaceae</taxon>
    </lineage>
</organism>
<dbReference type="GO" id="GO:0016024">
    <property type="term" value="P:CDP-diacylglycerol biosynthetic process"/>
    <property type="evidence" value="ECO:0007669"/>
    <property type="project" value="UniProtKB-UniPathway"/>
</dbReference>